<proteinExistence type="inferred from homology"/>
<protein>
    <submittedName>
        <fullName evidence="2">E</fullName>
        <ecNumber evidence="2">3.1.3.2</ecNumber>
    </submittedName>
</protein>
<sequence>MNDLFMTRDASQAVLSSDHIDSQYCSSLKAVEMAASAANLSAYNLSMPGGIYTDGPYELPWNTYNYCSAPRVSREHYALPEASAQAELKHLIYIQRHEKRTPDNLVPGKENEFNPPAGWDCTDIEYTNYATGTRAASLAQAAQIDPRTSTPPWHPFLQRIWNGTCDSGTLTAGGLVNAFEHGQDWIGVYGPGGPAELVDAVSEETVRVRTSPEPRTFQVSGAFLKGAGYLENKHFPVEIQPSNIDSIVPSYSCAYANDLRAKIEEEESWQNHLGKISGTFDAVNEVLGTAKETGWNSWIDHAFDFLASRQCHGHPLPTNPHTGASIDQKTADNVYAAGDFEYNYIWNASPLSDDYVRYSFGAFILELVRNLSLIRDGKNAHKANLYIGHDGTMVRLLKSLAQSGTIRWPALGSEVIFEIWEKQTTIESDAAPKQYVRILAYGQVLTSEAKLLTGREGPALAEWTPIDDVITYLQDRIPSDLVARCNGS</sequence>
<dbReference type="InterPro" id="IPR050645">
    <property type="entry name" value="Histidine_acid_phosphatase"/>
</dbReference>
<keyword evidence="3" id="KW-1185">Reference proteome</keyword>
<dbReference type="EC" id="3.1.3.2" evidence="2"/>
<name>A0A0P1BPZ8_9BASI</name>
<evidence type="ECO:0000256" key="1">
    <source>
        <dbReference type="ARBA" id="ARBA00005375"/>
    </source>
</evidence>
<dbReference type="Proteomes" id="UP000054845">
    <property type="component" value="Unassembled WGS sequence"/>
</dbReference>
<keyword evidence="2" id="KW-0378">Hydrolase</keyword>
<reference evidence="2 3" key="1">
    <citation type="submission" date="2014-09" db="EMBL/GenBank/DDBJ databases">
        <authorList>
            <person name="Magalhaes I.L.F."/>
            <person name="Oliveira U."/>
            <person name="Santos F.R."/>
            <person name="Vidigal T.H.D.A."/>
            <person name="Brescovit A.D."/>
            <person name="Santos A.J."/>
        </authorList>
    </citation>
    <scope>NUCLEOTIDE SEQUENCE [LARGE SCALE GENOMIC DNA]</scope>
</reference>
<dbReference type="OrthoDB" id="10262962at2759"/>
<dbReference type="PANTHER" id="PTHR11567:SF195">
    <property type="entry name" value="ACID PHOSPHATASE, PUTATIVE (AFU_ORTHOLOGUE AFUA_3G14570)-RELATED"/>
    <property type="match status" value="1"/>
</dbReference>
<dbReference type="EMBL" id="CCYA01000270">
    <property type="protein sequence ID" value="CEH18143.1"/>
    <property type="molecule type" value="Genomic_DNA"/>
</dbReference>
<dbReference type="Gene3D" id="3.40.50.1240">
    <property type="entry name" value="Phosphoglycerate mutase-like"/>
    <property type="match status" value="1"/>
</dbReference>
<dbReference type="Pfam" id="PF00328">
    <property type="entry name" value="His_Phos_2"/>
    <property type="match status" value="1"/>
</dbReference>
<evidence type="ECO:0000313" key="2">
    <source>
        <dbReference type="EMBL" id="CEH18143.1"/>
    </source>
</evidence>
<dbReference type="SUPFAM" id="SSF53254">
    <property type="entry name" value="Phosphoglycerate mutase-like"/>
    <property type="match status" value="1"/>
</dbReference>
<dbReference type="PANTHER" id="PTHR11567">
    <property type="entry name" value="ACID PHOSPHATASE-RELATED"/>
    <property type="match status" value="1"/>
</dbReference>
<dbReference type="InterPro" id="IPR029033">
    <property type="entry name" value="His_PPase_superfam"/>
</dbReference>
<comment type="similarity">
    <text evidence="1">Belongs to the histidine acid phosphatase family.</text>
</comment>
<dbReference type="AlphaFoldDB" id="A0A0P1BPZ8"/>
<dbReference type="GO" id="GO:0003993">
    <property type="term" value="F:acid phosphatase activity"/>
    <property type="evidence" value="ECO:0007669"/>
    <property type="project" value="UniProtKB-EC"/>
</dbReference>
<organism evidence="2 3">
    <name type="scientific">Ceraceosorus bombacis</name>
    <dbReference type="NCBI Taxonomy" id="401625"/>
    <lineage>
        <taxon>Eukaryota</taxon>
        <taxon>Fungi</taxon>
        <taxon>Dikarya</taxon>
        <taxon>Basidiomycota</taxon>
        <taxon>Ustilaginomycotina</taxon>
        <taxon>Exobasidiomycetes</taxon>
        <taxon>Ceraceosorales</taxon>
        <taxon>Ceraceosoraceae</taxon>
        <taxon>Ceraceosorus</taxon>
    </lineage>
</organism>
<accession>A0A0P1BPZ8</accession>
<dbReference type="InterPro" id="IPR000560">
    <property type="entry name" value="His_Pase_clade-2"/>
</dbReference>
<evidence type="ECO:0000313" key="3">
    <source>
        <dbReference type="Proteomes" id="UP000054845"/>
    </source>
</evidence>